<dbReference type="AlphaFoldDB" id="A0AAV5SK29"/>
<evidence type="ECO:0000256" key="1">
    <source>
        <dbReference type="PROSITE-ProRule" id="PRU00042"/>
    </source>
</evidence>
<dbReference type="EMBL" id="BTSX01000002">
    <property type="protein sequence ID" value="GMS83285.1"/>
    <property type="molecule type" value="Genomic_DNA"/>
</dbReference>
<comment type="caution">
    <text evidence="4">The sequence shown here is derived from an EMBL/GenBank/DDBJ whole genome shotgun (WGS) entry which is preliminary data.</text>
</comment>
<evidence type="ECO:0000313" key="4">
    <source>
        <dbReference type="EMBL" id="GMS83285.1"/>
    </source>
</evidence>
<organism evidence="4 5">
    <name type="scientific">Pristionchus entomophagus</name>
    <dbReference type="NCBI Taxonomy" id="358040"/>
    <lineage>
        <taxon>Eukaryota</taxon>
        <taxon>Metazoa</taxon>
        <taxon>Ecdysozoa</taxon>
        <taxon>Nematoda</taxon>
        <taxon>Chromadorea</taxon>
        <taxon>Rhabditida</taxon>
        <taxon>Rhabditina</taxon>
        <taxon>Diplogasteromorpha</taxon>
        <taxon>Diplogasteroidea</taxon>
        <taxon>Neodiplogasteridae</taxon>
        <taxon>Pristionchus</taxon>
    </lineage>
</organism>
<dbReference type="Proteomes" id="UP001432027">
    <property type="component" value="Unassembled WGS sequence"/>
</dbReference>
<feature type="compositionally biased region" description="Basic and acidic residues" evidence="2">
    <location>
        <begin position="136"/>
        <end position="154"/>
    </location>
</feature>
<keyword evidence="5" id="KW-1185">Reference proteome</keyword>
<keyword evidence="1" id="KW-0863">Zinc-finger</keyword>
<evidence type="ECO:0000256" key="2">
    <source>
        <dbReference type="SAM" id="MobiDB-lite"/>
    </source>
</evidence>
<dbReference type="PROSITE" id="PS50157">
    <property type="entry name" value="ZINC_FINGER_C2H2_2"/>
    <property type="match status" value="1"/>
</dbReference>
<keyword evidence="1" id="KW-0862">Zinc</keyword>
<evidence type="ECO:0000313" key="5">
    <source>
        <dbReference type="Proteomes" id="UP001432027"/>
    </source>
</evidence>
<name>A0AAV5SK29_9BILA</name>
<feature type="non-terminal residue" evidence="4">
    <location>
        <position position="1"/>
    </location>
</feature>
<dbReference type="InterPro" id="IPR013087">
    <property type="entry name" value="Znf_C2H2_type"/>
</dbReference>
<reference evidence="4" key="1">
    <citation type="submission" date="2023-10" db="EMBL/GenBank/DDBJ databases">
        <title>Genome assembly of Pristionchus species.</title>
        <authorList>
            <person name="Yoshida K."/>
            <person name="Sommer R.J."/>
        </authorList>
    </citation>
    <scope>NUCLEOTIDE SEQUENCE</scope>
    <source>
        <strain evidence="4">RS0144</strain>
    </source>
</reference>
<dbReference type="GO" id="GO:0008270">
    <property type="term" value="F:zinc ion binding"/>
    <property type="evidence" value="ECO:0007669"/>
    <property type="project" value="UniProtKB-KW"/>
</dbReference>
<protein>
    <recommendedName>
        <fullName evidence="3">C2H2-type domain-containing protein</fullName>
    </recommendedName>
</protein>
<evidence type="ECO:0000259" key="3">
    <source>
        <dbReference type="PROSITE" id="PS50157"/>
    </source>
</evidence>
<feature type="domain" description="C2H2-type" evidence="3">
    <location>
        <begin position="203"/>
        <end position="231"/>
    </location>
</feature>
<proteinExistence type="predicted"/>
<sequence>TLRETRLSTVEDLKKKITDFSFKSDDVLVSVISKAFDVSHMIMKGSNDSRIITALKSLASERSLCFQDENFIDPSLRSMTYGFLESFQLTLLHLYEEKNQKKESSEISTQTDEAIRINVMTMTDFADGLVSTGNEEMEKDHSSTDSLENSRTDDITNGGLVSSGKDEIEEEGEKMGVDSTNTDPKKDLRASHIIRVHLKEEVWTCSECEAIFLFETERDHHNKAVHSREDDPLWKGPFNIEKNPDAIINIFFPNYPKYPD</sequence>
<feature type="region of interest" description="Disordered" evidence="2">
    <location>
        <begin position="133"/>
        <end position="183"/>
    </location>
</feature>
<gene>
    <name evidence="4" type="ORF">PENTCL1PPCAC_5460</name>
</gene>
<dbReference type="PROSITE" id="PS00028">
    <property type="entry name" value="ZINC_FINGER_C2H2_1"/>
    <property type="match status" value="1"/>
</dbReference>
<accession>A0AAV5SK29</accession>
<keyword evidence="1" id="KW-0479">Metal-binding</keyword>